<reference evidence="2 3" key="1">
    <citation type="submission" date="2024-04" db="EMBL/GenBank/DDBJ databases">
        <title>The reference genome of an endangered Asteraceae, Deinandra increscens subsp. villosa, native to the Central Coast of California.</title>
        <authorList>
            <person name="Guilliams M."/>
            <person name="Hasenstab-Lehman K."/>
            <person name="Meyer R."/>
            <person name="Mcevoy S."/>
        </authorList>
    </citation>
    <scope>NUCLEOTIDE SEQUENCE [LARGE SCALE GENOMIC DNA]</scope>
    <source>
        <tissue evidence="2">Leaf</tissue>
    </source>
</reference>
<comment type="caution">
    <text evidence="2">The sequence shown here is derived from an EMBL/GenBank/DDBJ whole genome shotgun (WGS) entry which is preliminary data.</text>
</comment>
<dbReference type="PANTHER" id="PTHR33785:SF11">
    <property type="entry name" value="DUF4005 DOMAIN-CONTAINING PROTEIN"/>
    <property type="match status" value="1"/>
</dbReference>
<proteinExistence type="predicted"/>
<keyword evidence="3" id="KW-1185">Reference proteome</keyword>
<dbReference type="EMBL" id="JBCNJP010000007">
    <property type="protein sequence ID" value="KAK9077885.1"/>
    <property type="molecule type" value="Genomic_DNA"/>
</dbReference>
<dbReference type="PANTHER" id="PTHR33785">
    <property type="entry name" value="OS06G0550800 PROTEIN"/>
    <property type="match status" value="1"/>
</dbReference>
<organism evidence="2 3">
    <name type="scientific">Deinandra increscens subsp. villosa</name>
    <dbReference type="NCBI Taxonomy" id="3103831"/>
    <lineage>
        <taxon>Eukaryota</taxon>
        <taxon>Viridiplantae</taxon>
        <taxon>Streptophyta</taxon>
        <taxon>Embryophyta</taxon>
        <taxon>Tracheophyta</taxon>
        <taxon>Spermatophyta</taxon>
        <taxon>Magnoliopsida</taxon>
        <taxon>eudicotyledons</taxon>
        <taxon>Gunneridae</taxon>
        <taxon>Pentapetalae</taxon>
        <taxon>asterids</taxon>
        <taxon>campanulids</taxon>
        <taxon>Asterales</taxon>
        <taxon>Asteraceae</taxon>
        <taxon>Asteroideae</taxon>
        <taxon>Heliantheae alliance</taxon>
        <taxon>Madieae</taxon>
        <taxon>Madiinae</taxon>
        <taxon>Deinandra</taxon>
    </lineage>
</organism>
<evidence type="ECO:0000313" key="2">
    <source>
        <dbReference type="EMBL" id="KAK9077885.1"/>
    </source>
</evidence>
<feature type="compositionally biased region" description="Acidic residues" evidence="1">
    <location>
        <begin position="69"/>
        <end position="79"/>
    </location>
</feature>
<dbReference type="AlphaFoldDB" id="A0AAP0DRB0"/>
<feature type="region of interest" description="Disordered" evidence="1">
    <location>
        <begin position="35"/>
        <end position="80"/>
    </location>
</feature>
<gene>
    <name evidence="2" type="ORF">SSX86_006223</name>
</gene>
<evidence type="ECO:0000313" key="3">
    <source>
        <dbReference type="Proteomes" id="UP001408789"/>
    </source>
</evidence>
<feature type="region of interest" description="Disordered" evidence="1">
    <location>
        <begin position="137"/>
        <end position="166"/>
    </location>
</feature>
<sequence length="192" mass="21753">MEQTLIYNNTTKPMSRCYSNPPIYDQNQEILIKESSNDEKSSSFSSQKRNPSHGFIRRSSEPTLIIGNNEEDDIEDEESEFKMGRLIRQASLNSSHIMSTPQQTIKVMTGSSSLQRYPSQKLKANQEKIIDMRKVESMKERNGSKRSMKIGKSNGGAPTIPGGWVDKGSSEDMKAQIKFWARAVAFNLHQEC</sequence>
<evidence type="ECO:0000256" key="1">
    <source>
        <dbReference type="SAM" id="MobiDB-lite"/>
    </source>
</evidence>
<name>A0AAP0DRB0_9ASTR</name>
<protein>
    <submittedName>
        <fullName evidence="2">Uncharacterized protein</fullName>
    </submittedName>
</protein>
<dbReference type="Proteomes" id="UP001408789">
    <property type="component" value="Unassembled WGS sequence"/>
</dbReference>
<accession>A0AAP0DRB0</accession>